<keyword evidence="2" id="KW-1185">Reference proteome</keyword>
<protein>
    <recommendedName>
        <fullName evidence="3">ASCH domain-containing protein</fullName>
    </recommendedName>
</protein>
<dbReference type="InParanoid" id="A9WJS8"/>
<evidence type="ECO:0000313" key="1">
    <source>
        <dbReference type="EMBL" id="ABY36544.1"/>
    </source>
</evidence>
<dbReference type="InterPro" id="IPR015947">
    <property type="entry name" value="PUA-like_sf"/>
</dbReference>
<proteinExistence type="predicted"/>
<dbReference type="SUPFAM" id="SSF88697">
    <property type="entry name" value="PUA domain-like"/>
    <property type="match status" value="1"/>
</dbReference>
<dbReference type="EMBL" id="CP000909">
    <property type="protein sequence ID" value="ABY36544.1"/>
    <property type="molecule type" value="Genomic_DNA"/>
</dbReference>
<accession>A9WJS8</accession>
<dbReference type="PATRIC" id="fig|324602.8.peg.3780"/>
<dbReference type="RefSeq" id="WP_012259197.1">
    <property type="nucleotide sequence ID" value="NC_010175.1"/>
</dbReference>
<dbReference type="STRING" id="324602.Caur_3359"/>
<organism evidence="1 2">
    <name type="scientific">Chloroflexus aurantiacus (strain ATCC 29366 / DSM 635 / J-10-fl)</name>
    <dbReference type="NCBI Taxonomy" id="324602"/>
    <lineage>
        <taxon>Bacteria</taxon>
        <taxon>Bacillati</taxon>
        <taxon>Chloroflexota</taxon>
        <taxon>Chloroflexia</taxon>
        <taxon>Chloroflexales</taxon>
        <taxon>Chloroflexineae</taxon>
        <taxon>Chloroflexaceae</taxon>
        <taxon>Chloroflexus</taxon>
    </lineage>
</organism>
<evidence type="ECO:0008006" key="3">
    <source>
        <dbReference type="Google" id="ProtNLM"/>
    </source>
</evidence>
<dbReference type="EnsemblBacteria" id="ABY36544">
    <property type="protein sequence ID" value="ABY36544"/>
    <property type="gene ID" value="Caur_3359"/>
</dbReference>
<dbReference type="HOGENOM" id="CLU_137806_0_0_0"/>
<name>A9WJS8_CHLAA</name>
<dbReference type="Proteomes" id="UP000002008">
    <property type="component" value="Chromosome"/>
</dbReference>
<dbReference type="eggNOG" id="ENOG50335NZ">
    <property type="taxonomic scope" value="Bacteria"/>
</dbReference>
<evidence type="ECO:0000313" key="2">
    <source>
        <dbReference type="Proteomes" id="UP000002008"/>
    </source>
</evidence>
<reference evidence="2" key="1">
    <citation type="journal article" date="2011" name="BMC Genomics">
        <title>Complete genome sequence of the filamentous anoxygenic phototrophic bacterium Chloroflexus aurantiacus.</title>
        <authorList>
            <person name="Tang K.H."/>
            <person name="Barry K."/>
            <person name="Chertkov O."/>
            <person name="Dalin E."/>
            <person name="Han C.S."/>
            <person name="Hauser L.J."/>
            <person name="Honchak B.M."/>
            <person name="Karbach L.E."/>
            <person name="Land M.L."/>
            <person name="Lapidus A."/>
            <person name="Larimer F.W."/>
            <person name="Mikhailova N."/>
            <person name="Pitluck S."/>
            <person name="Pierson B.K."/>
            <person name="Blankenship R.E."/>
        </authorList>
    </citation>
    <scope>NUCLEOTIDE SEQUENCE [LARGE SCALE GENOMIC DNA]</scope>
    <source>
        <strain evidence="2">ATCC 29366 / DSM 635 / J-10-fl</strain>
    </source>
</reference>
<dbReference type="AlphaFoldDB" id="A9WJS8"/>
<gene>
    <name evidence="1" type="ordered locus">Caur_3359</name>
</gene>
<sequence>MQLSPQLWQQIIAATQSQPTWHERLSRWYHTQSNPTIHLVILREPYLSRILSGQKRIESRFAHDRRPPFGRVAVGDILLLKGAGGPLAGLALATEVISRPLSAGEIHEIRRAYEHDLAIADPDFWSAHATARYVTLVWIDDVWPLPPLPLPRRDRRGWVIVQR</sequence>
<dbReference type="KEGG" id="cau:Caur_3359"/>